<keyword evidence="9" id="KW-0496">Mitochondrion</keyword>
<dbReference type="Pfam" id="PF08740">
    <property type="entry name" value="BCS1_N"/>
    <property type="match status" value="1"/>
</dbReference>
<keyword evidence="4" id="KW-0547">Nucleotide-binding</keyword>
<keyword evidence="7" id="KW-0067">ATP-binding</keyword>
<keyword evidence="14" id="KW-1185">Reference proteome</keyword>
<gene>
    <name evidence="13" type="ORF">BDK51DRAFT_20301</name>
</gene>
<dbReference type="InterPro" id="IPR003593">
    <property type="entry name" value="AAA+_ATPase"/>
</dbReference>
<keyword evidence="8" id="KW-1133">Transmembrane helix</keyword>
<dbReference type="Pfam" id="PF00004">
    <property type="entry name" value="AAA"/>
    <property type="match status" value="1"/>
</dbReference>
<dbReference type="GO" id="GO:0016887">
    <property type="term" value="F:ATP hydrolysis activity"/>
    <property type="evidence" value="ECO:0007669"/>
    <property type="project" value="InterPro"/>
</dbReference>
<evidence type="ECO:0000256" key="2">
    <source>
        <dbReference type="ARBA" id="ARBA00007448"/>
    </source>
</evidence>
<evidence type="ECO:0000256" key="6">
    <source>
        <dbReference type="ARBA" id="ARBA00022801"/>
    </source>
</evidence>
<dbReference type="InterPro" id="IPR027417">
    <property type="entry name" value="P-loop_NTPase"/>
</dbReference>
<dbReference type="OrthoDB" id="10251412at2759"/>
<evidence type="ECO:0000256" key="7">
    <source>
        <dbReference type="ARBA" id="ARBA00022840"/>
    </source>
</evidence>
<dbReference type="AlphaFoldDB" id="A0A4P9WFG3"/>
<evidence type="ECO:0000256" key="4">
    <source>
        <dbReference type="ARBA" id="ARBA00022741"/>
    </source>
</evidence>
<comment type="subcellular location">
    <subcellularLocation>
        <location evidence="1">Mitochondrion inner membrane</location>
        <topology evidence="1">Single-pass membrane protein</topology>
    </subcellularLocation>
</comment>
<dbReference type="GO" id="GO:0005743">
    <property type="term" value="C:mitochondrial inner membrane"/>
    <property type="evidence" value="ECO:0007669"/>
    <property type="project" value="UniProtKB-SubCell"/>
</dbReference>
<proteinExistence type="inferred from homology"/>
<evidence type="ECO:0000313" key="14">
    <source>
        <dbReference type="Proteomes" id="UP000269721"/>
    </source>
</evidence>
<dbReference type="InterPro" id="IPR003959">
    <property type="entry name" value="ATPase_AAA_core"/>
</dbReference>
<evidence type="ECO:0000256" key="3">
    <source>
        <dbReference type="ARBA" id="ARBA00022692"/>
    </source>
</evidence>
<dbReference type="InterPro" id="IPR050747">
    <property type="entry name" value="Mitochondrial_chaperone_BCS1"/>
</dbReference>
<comment type="catalytic activity">
    <reaction evidence="11">
        <text>ATP + H2O = ADP + phosphate + H(+)</text>
        <dbReference type="Rhea" id="RHEA:13065"/>
        <dbReference type="ChEBI" id="CHEBI:15377"/>
        <dbReference type="ChEBI" id="CHEBI:15378"/>
        <dbReference type="ChEBI" id="CHEBI:30616"/>
        <dbReference type="ChEBI" id="CHEBI:43474"/>
        <dbReference type="ChEBI" id="CHEBI:456216"/>
    </reaction>
    <physiologicalReaction direction="left-to-right" evidence="11">
        <dbReference type="Rhea" id="RHEA:13066"/>
    </physiologicalReaction>
</comment>
<dbReference type="Pfam" id="PF25426">
    <property type="entry name" value="AAA_lid_BCS1"/>
    <property type="match status" value="1"/>
</dbReference>
<dbReference type="Proteomes" id="UP000269721">
    <property type="component" value="Unassembled WGS sequence"/>
</dbReference>
<dbReference type="InterPro" id="IPR014851">
    <property type="entry name" value="BCS1_N"/>
</dbReference>
<evidence type="ECO:0000256" key="9">
    <source>
        <dbReference type="ARBA" id="ARBA00023128"/>
    </source>
</evidence>
<sequence>TMERITINALGRSRTVLEELVREAQIQFAEKDRCRTVIYSADQYGGWRRTRSRPIRPLNTIMLDGGLKSSILNDVREFLGSEKYYADRGIPYRRGYMFYGSPGTGKTSFVTALAGELKLNIYVISLANKGLSDETLTELMVDSPARCILLLEDIDAAFVSRSSALGSVVPSGASAATPATTTIVTNVTFSGLLNAIDGVAAQEGRILCMTTNHLEALDPALIRPGRVDVRVLFDRATRQQARDLFVQFFPHGEPPANSAPTTTLTSAELESLADEFARQIPDKKFSMAQIQGFLMKWKNSPRDAKAFVGELVGSGLPAVEK</sequence>
<feature type="domain" description="AAA+ ATPase" evidence="12">
    <location>
        <begin position="92"/>
        <end position="237"/>
    </location>
</feature>
<evidence type="ECO:0000256" key="5">
    <source>
        <dbReference type="ARBA" id="ARBA00022792"/>
    </source>
</evidence>
<organism evidence="13 14">
    <name type="scientific">Blyttiomyces helicus</name>
    <dbReference type="NCBI Taxonomy" id="388810"/>
    <lineage>
        <taxon>Eukaryota</taxon>
        <taxon>Fungi</taxon>
        <taxon>Fungi incertae sedis</taxon>
        <taxon>Chytridiomycota</taxon>
        <taxon>Chytridiomycota incertae sedis</taxon>
        <taxon>Chytridiomycetes</taxon>
        <taxon>Chytridiomycetes incertae sedis</taxon>
        <taxon>Blyttiomyces</taxon>
    </lineage>
</organism>
<accession>A0A4P9WFG3</accession>
<evidence type="ECO:0000259" key="12">
    <source>
        <dbReference type="SMART" id="SM00382"/>
    </source>
</evidence>
<keyword evidence="10" id="KW-0472">Membrane</keyword>
<dbReference type="InterPro" id="IPR057495">
    <property type="entry name" value="AAA_lid_BCS1"/>
</dbReference>
<dbReference type="EMBL" id="KZ995101">
    <property type="protein sequence ID" value="RKO91364.1"/>
    <property type="molecule type" value="Genomic_DNA"/>
</dbReference>
<reference evidence="14" key="1">
    <citation type="journal article" date="2018" name="Nat. Microbiol.">
        <title>Leveraging single-cell genomics to expand the fungal tree of life.</title>
        <authorList>
            <person name="Ahrendt S.R."/>
            <person name="Quandt C.A."/>
            <person name="Ciobanu D."/>
            <person name="Clum A."/>
            <person name="Salamov A."/>
            <person name="Andreopoulos B."/>
            <person name="Cheng J.F."/>
            <person name="Woyke T."/>
            <person name="Pelin A."/>
            <person name="Henrissat B."/>
            <person name="Reynolds N.K."/>
            <person name="Benny G.L."/>
            <person name="Smith M.E."/>
            <person name="James T.Y."/>
            <person name="Grigoriev I.V."/>
        </authorList>
    </citation>
    <scope>NUCLEOTIDE SEQUENCE [LARGE SCALE GENOMIC DNA]</scope>
</reference>
<evidence type="ECO:0000313" key="13">
    <source>
        <dbReference type="EMBL" id="RKO91364.1"/>
    </source>
</evidence>
<dbReference type="Gene3D" id="3.40.50.300">
    <property type="entry name" value="P-loop containing nucleotide triphosphate hydrolases"/>
    <property type="match status" value="1"/>
</dbReference>
<keyword evidence="3" id="KW-0812">Transmembrane</keyword>
<dbReference type="SMART" id="SM00382">
    <property type="entry name" value="AAA"/>
    <property type="match status" value="1"/>
</dbReference>
<dbReference type="SUPFAM" id="SSF52540">
    <property type="entry name" value="P-loop containing nucleoside triphosphate hydrolases"/>
    <property type="match status" value="1"/>
</dbReference>
<comment type="similarity">
    <text evidence="2">Belongs to the AAA ATPase family. BCS1 subfamily.</text>
</comment>
<keyword evidence="6" id="KW-0378">Hydrolase</keyword>
<evidence type="ECO:0000256" key="8">
    <source>
        <dbReference type="ARBA" id="ARBA00022989"/>
    </source>
</evidence>
<evidence type="ECO:0000256" key="11">
    <source>
        <dbReference type="ARBA" id="ARBA00048778"/>
    </source>
</evidence>
<evidence type="ECO:0000256" key="1">
    <source>
        <dbReference type="ARBA" id="ARBA00004434"/>
    </source>
</evidence>
<name>A0A4P9WFG3_9FUNG</name>
<keyword evidence="5" id="KW-0999">Mitochondrion inner membrane</keyword>
<feature type="non-terminal residue" evidence="13">
    <location>
        <position position="1"/>
    </location>
</feature>
<dbReference type="CDD" id="cd19510">
    <property type="entry name" value="RecA-like_BCS1"/>
    <property type="match status" value="1"/>
</dbReference>
<dbReference type="PANTHER" id="PTHR23070">
    <property type="entry name" value="BCS1 AAA-TYPE ATPASE"/>
    <property type="match status" value="1"/>
</dbReference>
<evidence type="ECO:0000256" key="10">
    <source>
        <dbReference type="ARBA" id="ARBA00023136"/>
    </source>
</evidence>
<dbReference type="GO" id="GO:0005524">
    <property type="term" value="F:ATP binding"/>
    <property type="evidence" value="ECO:0007669"/>
    <property type="project" value="UniProtKB-KW"/>
</dbReference>
<protein>
    <submittedName>
        <fullName evidence="13">Mitochondrial chaperone BCS1</fullName>
    </submittedName>
</protein>